<feature type="compositionally biased region" description="Basic residues" evidence="4">
    <location>
        <begin position="142"/>
        <end position="152"/>
    </location>
</feature>
<feature type="compositionally biased region" description="Basic and acidic residues" evidence="4">
    <location>
        <begin position="418"/>
        <end position="434"/>
    </location>
</feature>
<dbReference type="AlphaFoldDB" id="A0A1Z5KA61"/>
<feature type="region of interest" description="Disordered" evidence="4">
    <location>
        <begin position="215"/>
        <end position="234"/>
    </location>
</feature>
<feature type="compositionally biased region" description="Polar residues" evidence="4">
    <location>
        <begin position="176"/>
        <end position="185"/>
    </location>
</feature>
<feature type="region of interest" description="Disordered" evidence="4">
    <location>
        <begin position="33"/>
        <end position="189"/>
    </location>
</feature>
<feature type="compositionally biased region" description="Polar residues" evidence="4">
    <location>
        <begin position="435"/>
        <end position="445"/>
    </location>
</feature>
<dbReference type="InterPro" id="IPR002857">
    <property type="entry name" value="Znf_CXXC"/>
</dbReference>
<dbReference type="PROSITE" id="PS51058">
    <property type="entry name" value="ZF_CXXC"/>
    <property type="match status" value="1"/>
</dbReference>
<feature type="region of interest" description="Disordered" evidence="4">
    <location>
        <begin position="251"/>
        <end position="276"/>
    </location>
</feature>
<feature type="region of interest" description="Disordered" evidence="4">
    <location>
        <begin position="367"/>
        <end position="647"/>
    </location>
</feature>
<organism evidence="6 7">
    <name type="scientific">Fistulifera solaris</name>
    <name type="common">Oleaginous diatom</name>
    <dbReference type="NCBI Taxonomy" id="1519565"/>
    <lineage>
        <taxon>Eukaryota</taxon>
        <taxon>Sar</taxon>
        <taxon>Stramenopiles</taxon>
        <taxon>Ochrophyta</taxon>
        <taxon>Bacillariophyta</taxon>
        <taxon>Bacillariophyceae</taxon>
        <taxon>Bacillariophycidae</taxon>
        <taxon>Naviculales</taxon>
        <taxon>Naviculaceae</taxon>
        <taxon>Fistulifera</taxon>
    </lineage>
</organism>
<keyword evidence="1" id="KW-0479">Metal-binding</keyword>
<feature type="domain" description="CXXC-type" evidence="5">
    <location>
        <begin position="684"/>
        <end position="729"/>
    </location>
</feature>
<feature type="compositionally biased region" description="Low complexity" evidence="4">
    <location>
        <begin position="522"/>
        <end position="544"/>
    </location>
</feature>
<evidence type="ECO:0000256" key="3">
    <source>
        <dbReference type="ARBA" id="ARBA00022833"/>
    </source>
</evidence>
<keyword evidence="3" id="KW-0862">Zinc</keyword>
<feature type="compositionally biased region" description="Polar residues" evidence="4">
    <location>
        <begin position="459"/>
        <end position="475"/>
    </location>
</feature>
<evidence type="ECO:0000256" key="1">
    <source>
        <dbReference type="ARBA" id="ARBA00022723"/>
    </source>
</evidence>
<dbReference type="GO" id="GO:0008270">
    <property type="term" value="F:zinc ion binding"/>
    <property type="evidence" value="ECO:0007669"/>
    <property type="project" value="UniProtKB-KW"/>
</dbReference>
<feature type="compositionally biased region" description="Low complexity" evidence="4">
    <location>
        <begin position="615"/>
        <end position="625"/>
    </location>
</feature>
<evidence type="ECO:0000259" key="5">
    <source>
        <dbReference type="PROSITE" id="PS51058"/>
    </source>
</evidence>
<dbReference type="InParanoid" id="A0A1Z5KA61"/>
<dbReference type="Proteomes" id="UP000198406">
    <property type="component" value="Unassembled WGS sequence"/>
</dbReference>
<feature type="compositionally biased region" description="Polar residues" evidence="4">
    <location>
        <begin position="592"/>
        <end position="614"/>
    </location>
</feature>
<feature type="compositionally biased region" description="Basic and acidic residues" evidence="4">
    <location>
        <begin position="447"/>
        <end position="458"/>
    </location>
</feature>
<feature type="compositionally biased region" description="Low complexity" evidence="4">
    <location>
        <begin position="215"/>
        <end position="232"/>
    </location>
</feature>
<proteinExistence type="predicted"/>
<dbReference type="GO" id="GO:0003677">
    <property type="term" value="F:DNA binding"/>
    <property type="evidence" value="ECO:0007669"/>
    <property type="project" value="InterPro"/>
</dbReference>
<feature type="region of interest" description="Disordered" evidence="4">
    <location>
        <begin position="748"/>
        <end position="822"/>
    </location>
</feature>
<reference evidence="6 7" key="1">
    <citation type="journal article" date="2015" name="Plant Cell">
        <title>Oil accumulation by the oleaginous diatom Fistulifera solaris as revealed by the genome and transcriptome.</title>
        <authorList>
            <person name="Tanaka T."/>
            <person name="Maeda Y."/>
            <person name="Veluchamy A."/>
            <person name="Tanaka M."/>
            <person name="Abida H."/>
            <person name="Marechal E."/>
            <person name="Bowler C."/>
            <person name="Muto M."/>
            <person name="Sunaga Y."/>
            <person name="Tanaka M."/>
            <person name="Yoshino T."/>
            <person name="Taniguchi T."/>
            <person name="Fukuda Y."/>
            <person name="Nemoto M."/>
            <person name="Matsumoto M."/>
            <person name="Wong P.S."/>
            <person name="Aburatani S."/>
            <person name="Fujibuchi W."/>
        </authorList>
    </citation>
    <scope>NUCLEOTIDE SEQUENCE [LARGE SCALE GENOMIC DNA]</scope>
    <source>
        <strain evidence="6 7">JPCC DA0580</strain>
    </source>
</reference>
<protein>
    <recommendedName>
        <fullName evidence="5">CXXC-type domain-containing protein</fullName>
    </recommendedName>
</protein>
<keyword evidence="7" id="KW-1185">Reference proteome</keyword>
<sequence length="822" mass="91607">MDERFAQYEPHVRKAWASVHLELTRVAKEKRILRQRSPHTKRLLEESIQFHPKPRGRAPTGKSWDPIYGEWTDTSPKKMKSKTKANQNKSTAVESFLSAKNESPNRNNRSTTKETKQAKGKSRQKLKEKATKHSSNETVSKRQTRSAGKQKHKDAQPAAHSPLIDPKQQHRATKIVTASSSTTVRVQMPSPKRLETTLEENLGGFLALEATPPRHTMTTTTTTSRPKSATSPIPKLLLTSKGDALATMWGVPRKTMSPPKTEKRRASDSNNRVALQNESGGMLAEISNKTRKRKSSTERKLVAKKKFRVDDTSSVVIRESKQPLVQKQDGTFNRPRGKAPLGFDWDEQGGAWVSKVDVADKQRRSIVAAKSKKKTAPTERLKQRQAIAKDSARPSAKVQKNTAKEPVSPPKATNCVVKHSEFHRSHSTADETHQRTGQNSPSKSKSGNRELKQTEIQRNRNITEGILQNSPQNAPSKAKEYLQNSPGKSKDHHRSQIVGIDRGNTPEKKLQRKIVPTDSLYSPARSDSSRQQSSKTSSRLSPRSELNWDSSKDDTLPQLYSPPEHLLPRKRKEPDQLNRPLQSVLKQPRLAQGTSPLKQFNRSPHFDTATSSMLASPAARSAPRSSFHHMTSGTPDGSRGSHRSRSRTQTIFARPHWSDSSRKQRLSMQFAVHAPTYTAQPLPTESRDYVACGDCLNCRLPINCGACLLCKNSLHFGSLFPSCVRRICVSPVLPPLQRVAMVQFSATKRPTTPVGSPPRRSPKKLIGSGNGLLGSFGKYRDKDENSMDESEPAPSKASVQTDDNTDIVESLHPDSDDDISDF</sequence>
<accession>A0A1Z5KA61</accession>
<evidence type="ECO:0000256" key="4">
    <source>
        <dbReference type="SAM" id="MobiDB-lite"/>
    </source>
</evidence>
<evidence type="ECO:0000313" key="7">
    <source>
        <dbReference type="Proteomes" id="UP000198406"/>
    </source>
</evidence>
<dbReference type="EMBL" id="BDSP01000197">
    <property type="protein sequence ID" value="GAX23149.1"/>
    <property type="molecule type" value="Genomic_DNA"/>
</dbReference>
<feature type="compositionally biased region" description="Polar residues" evidence="4">
    <location>
        <begin position="84"/>
        <end position="110"/>
    </location>
</feature>
<feature type="compositionally biased region" description="Basic and acidic residues" evidence="4">
    <location>
        <begin position="125"/>
        <end position="135"/>
    </location>
</feature>
<gene>
    <name evidence="6" type="ORF">FisN_33Lh041</name>
</gene>
<comment type="caution">
    <text evidence="6">The sequence shown here is derived from an EMBL/GenBank/DDBJ whole genome shotgun (WGS) entry which is preliminary data.</text>
</comment>
<evidence type="ECO:0000313" key="6">
    <source>
        <dbReference type="EMBL" id="GAX23149.1"/>
    </source>
</evidence>
<evidence type="ECO:0000256" key="2">
    <source>
        <dbReference type="ARBA" id="ARBA00022771"/>
    </source>
</evidence>
<keyword evidence="2" id="KW-0863">Zinc-finger</keyword>
<name>A0A1Z5KA61_FISSO</name>